<feature type="compositionally biased region" description="Basic and acidic residues" evidence="2">
    <location>
        <begin position="581"/>
        <end position="602"/>
    </location>
</feature>
<proteinExistence type="predicted"/>
<gene>
    <name evidence="4" type="ORF">AK812_SmicGene34023</name>
</gene>
<evidence type="ECO:0000256" key="1">
    <source>
        <dbReference type="SAM" id="Coils"/>
    </source>
</evidence>
<dbReference type="OrthoDB" id="414666at2759"/>
<dbReference type="GO" id="GO:0003824">
    <property type="term" value="F:catalytic activity"/>
    <property type="evidence" value="ECO:0007669"/>
    <property type="project" value="InterPro"/>
</dbReference>
<keyword evidence="5" id="KW-1185">Reference proteome</keyword>
<dbReference type="InterPro" id="IPR036691">
    <property type="entry name" value="Endo/exonu/phosph_ase_sf"/>
</dbReference>
<comment type="caution">
    <text evidence="4">The sequence shown here is derived from an EMBL/GenBank/DDBJ whole genome shotgun (WGS) entry which is preliminary data.</text>
</comment>
<feature type="domain" description="Endonuclease/exonuclease/phosphatase" evidence="3">
    <location>
        <begin position="875"/>
        <end position="1083"/>
    </location>
</feature>
<feature type="region of interest" description="Disordered" evidence="2">
    <location>
        <begin position="219"/>
        <end position="261"/>
    </location>
</feature>
<feature type="compositionally biased region" description="Low complexity" evidence="2">
    <location>
        <begin position="246"/>
        <end position="261"/>
    </location>
</feature>
<organism evidence="4 5">
    <name type="scientific">Symbiodinium microadriaticum</name>
    <name type="common">Dinoflagellate</name>
    <name type="synonym">Zooxanthella microadriatica</name>
    <dbReference type="NCBI Taxonomy" id="2951"/>
    <lineage>
        <taxon>Eukaryota</taxon>
        <taxon>Sar</taxon>
        <taxon>Alveolata</taxon>
        <taxon>Dinophyceae</taxon>
        <taxon>Suessiales</taxon>
        <taxon>Symbiodiniaceae</taxon>
        <taxon>Symbiodinium</taxon>
    </lineage>
</organism>
<keyword evidence="1" id="KW-0175">Coiled coil</keyword>
<evidence type="ECO:0000259" key="3">
    <source>
        <dbReference type="Pfam" id="PF03372"/>
    </source>
</evidence>
<sequence>METGWDPFGDPADADIDPPAKIKSAERTVDANAGGVEISLSVETVHDAPLDPWNDLTFVSLVQEAAKEVQEQTEANLRFLAEKQAEEEQRQLQKEARRLKLEQQARELAKLSLPERRQKLREREAYTEFAMEAIQQAPAFVAAKAQRKARSREIEGPPQDTEVALGKAAAEIAAANMGVKINFKTKAEASCPMALLFPDQNSKSLKMLRGLQEAQVRTFSVDRETGRRRDHRDPMRVSTRSRSRSRSSNPESAPVAASSTASALSEVPILRPVAPSSGHSSAEVPFAEAWRLIQRGEPAEEVAQHYREGTLLEAYADHFSPAPIPETPASTPAEASERAFRALLRPPPGEPAPQVLVRAGTLWETLVFQTTSAWHHPLMGRAHYRPDGTRHRTQGELEARAKKKAQRAQEEAEAAAAAPLEEAEHGAGAGDMWPEGRADAEEEEVEIEVEVEEAAEEPPVRHRPKARHREREFDSRSHTGNASHRAQPAELIYVVRQVDTGIFMWTTRFPTPVGVLMTVLPRYQEVATDSPRKTSWWTLDWPVGDLHVVEHIPDPIRSCIAPTRDDNDVYPFADKSIGGAPREHYRPDGSIKTEERRRTGEARSKGSCACSYRCRPQRVQGGAGCLILYRGHGTSTGFLSQPPKEKAPPPNLLKVRAKEKWAQVADLEGHYTSQHGPFHDLRDALQRDKVCGPFGELFSRIANHQTAGDLVEAWSLQLWERGYRSLCEQLSGYFLLLHNVLTDIPPRFYTALGQEWRITWTDFKNVMIAWLGDSPARHCLPSIKYLRQVLSRAILGDFRALDIELLRDLPRHARGLVQERGRSSSNSSCGTDSYPPAKELYKELLVELPGSGTRPAERSRPGDVDTKHGPRIRAMSWNVGGLSQEAWLEVQIWLHEQEEHDVILLQETHWRFTSSWSLPRYHIFHSGATDHRFQGCMIVISKSITSFESVRWSAPLVGHLLHVRFPVKGRHVDVINLYQYVLHTGPDRAAVLHKRERVLHHLDKTLSSLPIRNVLLVGGDFNSRGTRDSMPFGPGTYLGPNPHPDRQLLANLANLNTWGRVSKAATFENDQARSQIDFFFARTAQIDGRSRRACTDPLFHLLRWRGGARHYPLQVSIPAVHYQSPAKVPDASTARAPKYQLTQPPERIQAFCEHLASTLSALRDPSDLDRALQQWQAAAEHLLPVQPRAHGDSIAARVAGVVKQMWNLKQFALEVLRPFTIVAQIRHWRGTGERLWFSLGQLLSAWRHQAAYLRQHRHLRRRGRQAKKELMEEQLQQAWEVDRQGDKSSIWKVVNRLAPRTARVKIQLRGSQGGLLTPVEEAERFRTYCEKIYKLPPQQHSDTMVTPSPVPTPSPPVEVTPVYSLDHPSAVTPPDYALGKLPAHEPTPGPIQVPRLTEALSLLPARKATPPHLAQLHLWHLGKEVLLPHLATFCQRLWRSPHQFHQLWADAWIAWLAKPGKAPDQPENLRPISLTEGGDVVLATVRLCARSDEPRDASPPPVKEDKYRNADPYV</sequence>
<dbReference type="InterPro" id="IPR005135">
    <property type="entry name" value="Endo/exonuclease/phosphatase"/>
</dbReference>
<reference evidence="4 5" key="1">
    <citation type="submission" date="2016-02" db="EMBL/GenBank/DDBJ databases">
        <title>Genome analysis of coral dinoflagellate symbionts highlights evolutionary adaptations to a symbiotic lifestyle.</title>
        <authorList>
            <person name="Aranda M."/>
            <person name="Li Y."/>
            <person name="Liew Y.J."/>
            <person name="Baumgarten S."/>
            <person name="Simakov O."/>
            <person name="Wilson M."/>
            <person name="Piel J."/>
            <person name="Ashoor H."/>
            <person name="Bougouffa S."/>
            <person name="Bajic V.B."/>
            <person name="Ryu T."/>
            <person name="Ravasi T."/>
            <person name="Bayer T."/>
            <person name="Micklem G."/>
            <person name="Kim H."/>
            <person name="Bhak J."/>
            <person name="Lajeunesse T.C."/>
            <person name="Voolstra C.R."/>
        </authorList>
    </citation>
    <scope>NUCLEOTIDE SEQUENCE [LARGE SCALE GENOMIC DNA]</scope>
    <source>
        <strain evidence="4 5">CCMP2467</strain>
    </source>
</reference>
<feature type="region of interest" description="Disordered" evidence="2">
    <location>
        <begin position="379"/>
        <end position="484"/>
    </location>
</feature>
<dbReference type="EMBL" id="LSRX01000999">
    <property type="protein sequence ID" value="OLP85026.1"/>
    <property type="molecule type" value="Genomic_DNA"/>
</dbReference>
<protein>
    <recommendedName>
        <fullName evidence="3">Endonuclease/exonuclease/phosphatase domain-containing protein</fullName>
    </recommendedName>
</protein>
<dbReference type="Pfam" id="PF03372">
    <property type="entry name" value="Exo_endo_phos"/>
    <property type="match status" value="1"/>
</dbReference>
<name>A0A1Q9CQ30_SYMMI</name>
<evidence type="ECO:0000256" key="2">
    <source>
        <dbReference type="SAM" id="MobiDB-lite"/>
    </source>
</evidence>
<evidence type="ECO:0000313" key="5">
    <source>
        <dbReference type="Proteomes" id="UP000186817"/>
    </source>
</evidence>
<feature type="compositionally biased region" description="Basic and acidic residues" evidence="2">
    <location>
        <begin position="220"/>
        <end position="235"/>
    </location>
</feature>
<feature type="region of interest" description="Disordered" evidence="2">
    <location>
        <begin position="1491"/>
        <end position="1514"/>
    </location>
</feature>
<dbReference type="Proteomes" id="UP000186817">
    <property type="component" value="Unassembled WGS sequence"/>
</dbReference>
<dbReference type="SUPFAM" id="SSF56219">
    <property type="entry name" value="DNase I-like"/>
    <property type="match status" value="1"/>
</dbReference>
<accession>A0A1Q9CQ30</accession>
<feature type="compositionally biased region" description="Acidic residues" evidence="2">
    <location>
        <begin position="440"/>
        <end position="456"/>
    </location>
</feature>
<feature type="coiled-coil region" evidence="1">
    <location>
        <begin position="70"/>
        <end position="105"/>
    </location>
</feature>
<feature type="region of interest" description="Disordered" evidence="2">
    <location>
        <begin position="570"/>
        <end position="602"/>
    </location>
</feature>
<evidence type="ECO:0000313" key="4">
    <source>
        <dbReference type="EMBL" id="OLP85026.1"/>
    </source>
</evidence>
<feature type="compositionally biased region" description="Basic and acidic residues" evidence="2">
    <location>
        <begin position="384"/>
        <end position="400"/>
    </location>
</feature>
<dbReference type="Gene3D" id="3.60.10.10">
    <property type="entry name" value="Endonuclease/exonuclease/phosphatase"/>
    <property type="match status" value="1"/>
</dbReference>